<protein>
    <submittedName>
        <fullName evidence="1">Uncharacterized protein</fullName>
    </submittedName>
</protein>
<evidence type="ECO:0000313" key="1">
    <source>
        <dbReference type="EMBL" id="SDK37692.1"/>
    </source>
</evidence>
<dbReference type="RefSeq" id="WP_236707457.1">
    <property type="nucleotide sequence ID" value="NZ_BCNX01000012.1"/>
</dbReference>
<dbReference type="EMBL" id="FNFT01000009">
    <property type="protein sequence ID" value="SDK37692.1"/>
    <property type="molecule type" value="Genomic_DNA"/>
</dbReference>
<gene>
    <name evidence="1" type="ORF">SAMN04488571_10921</name>
</gene>
<keyword evidence="2" id="KW-1185">Reference proteome</keyword>
<evidence type="ECO:0000313" key="2">
    <source>
        <dbReference type="Proteomes" id="UP000326500"/>
    </source>
</evidence>
<sequence>MILGRAELLGDEEAARVIREQVKRINEYITQLDRGWVESRKVRKFLRRHDKD</sequence>
<dbReference type="STRING" id="2200.GCA_001571405_02148"/>
<dbReference type="Proteomes" id="UP000326500">
    <property type="component" value="Unassembled WGS sequence"/>
</dbReference>
<reference evidence="1 2" key="1">
    <citation type="submission" date="2016-10" db="EMBL/GenBank/DDBJ databases">
        <authorList>
            <person name="Varghese N."/>
            <person name="Submissions S."/>
        </authorList>
    </citation>
    <scope>NUCLEOTIDE SEQUENCE [LARGE SCALE GENOMIC DNA]</scope>
    <source>
        <strain evidence="1 2">DSM 2373</strain>
    </source>
</reference>
<dbReference type="AlphaFoldDB" id="A0A1G9BDU2"/>
<organism evidence="1 2">
    <name type="scientific">Methanoculleus thermophilus</name>
    <dbReference type="NCBI Taxonomy" id="2200"/>
    <lineage>
        <taxon>Archaea</taxon>
        <taxon>Methanobacteriati</taxon>
        <taxon>Methanobacteriota</taxon>
        <taxon>Stenosarchaea group</taxon>
        <taxon>Methanomicrobia</taxon>
        <taxon>Methanomicrobiales</taxon>
        <taxon>Methanomicrobiaceae</taxon>
        <taxon>Methanoculleus</taxon>
    </lineage>
</organism>
<accession>A0A1G9BDU2</accession>
<proteinExistence type="predicted"/>
<name>A0A1G9BDU2_9EURY</name>